<feature type="chain" id="PRO_5030160158" evidence="1">
    <location>
        <begin position="27"/>
        <end position="559"/>
    </location>
</feature>
<keyword evidence="1" id="KW-0732">Signal</keyword>
<dbReference type="AlphaFoldDB" id="A0A6U3SXG5"/>
<proteinExistence type="predicted"/>
<dbReference type="PANTHER" id="PTHR37563">
    <property type="entry name" value="PHYTANOYL-COA DIOXYGENASE FAMILY PROTEIN (AFU_ORTHOLOGUE AFUA_2G03330)"/>
    <property type="match status" value="1"/>
</dbReference>
<organism evidence="2">
    <name type="scientific">Ditylum brightwellii</name>
    <dbReference type="NCBI Taxonomy" id="49249"/>
    <lineage>
        <taxon>Eukaryota</taxon>
        <taxon>Sar</taxon>
        <taxon>Stramenopiles</taxon>
        <taxon>Ochrophyta</taxon>
        <taxon>Bacillariophyta</taxon>
        <taxon>Mediophyceae</taxon>
        <taxon>Lithodesmiophycidae</taxon>
        <taxon>Lithodesmiales</taxon>
        <taxon>Lithodesmiaceae</taxon>
        <taxon>Ditylum</taxon>
    </lineage>
</organism>
<feature type="signal peptide" evidence="1">
    <location>
        <begin position="1"/>
        <end position="26"/>
    </location>
</feature>
<evidence type="ECO:0000313" key="2">
    <source>
        <dbReference type="EMBL" id="CAE4600607.1"/>
    </source>
</evidence>
<reference evidence="2" key="1">
    <citation type="submission" date="2021-01" db="EMBL/GenBank/DDBJ databases">
        <authorList>
            <person name="Corre E."/>
            <person name="Pelletier E."/>
            <person name="Niang G."/>
            <person name="Scheremetjew M."/>
            <person name="Finn R."/>
            <person name="Kale V."/>
            <person name="Holt S."/>
            <person name="Cochrane G."/>
            <person name="Meng A."/>
            <person name="Brown T."/>
            <person name="Cohen L."/>
        </authorList>
    </citation>
    <scope>NUCLEOTIDE SEQUENCE</scope>
    <source>
        <strain evidence="2">GSO104</strain>
    </source>
</reference>
<gene>
    <name evidence="2" type="ORF">DBRI00130_LOCUS11445</name>
</gene>
<dbReference type="Pfam" id="PF05721">
    <property type="entry name" value="PhyH"/>
    <property type="match status" value="1"/>
</dbReference>
<protein>
    <submittedName>
        <fullName evidence="2">Uncharacterized protein</fullName>
    </submittedName>
</protein>
<dbReference type="SUPFAM" id="SSF51197">
    <property type="entry name" value="Clavaminate synthase-like"/>
    <property type="match status" value="1"/>
</dbReference>
<dbReference type="PANTHER" id="PTHR37563:SF2">
    <property type="entry name" value="PHYTANOYL-COA DIOXYGENASE FAMILY PROTEIN (AFU_ORTHOLOGUE AFUA_2G03330)"/>
    <property type="match status" value="1"/>
</dbReference>
<dbReference type="InterPro" id="IPR051961">
    <property type="entry name" value="Fungal_Metabolite_Diox"/>
</dbReference>
<name>A0A6U3SXG5_9STRA</name>
<dbReference type="EMBL" id="HBNS01014211">
    <property type="protein sequence ID" value="CAE4600607.1"/>
    <property type="molecule type" value="Transcribed_RNA"/>
</dbReference>
<sequence length="559" mass="63782">MPRITTRTLPFLLISACSTLIRTTSAYDSFENSGNCADSSGWEEAKRIIETLLPMAEASSAINGDLGPFEDIFKDARAFVGGELDVKKANLSEPEENIGLSEEEEEEWEDYDEMDLRYADRFFSEIWNILHDEECMSGILDAESPDFELDDVLRVYDKCRLVHIRNFYPKDVLKDFKRNITSYVKGIASGRISEEGRTSYAGEMYYFSERNPYRYDLCFTEDLVNEELMLNDLLMRILQHYTILGIDMNMLDFGVIMAEPGAPTGHWHQDMGDYIFPSSFYKSRVAGHDLPPFAVAVITPLLDVTMEHGPTEFCMGTSNLAGIDSLELEHIPMKDPKLQELRDDFLSCTERCCPAPAWRAPLLEFGDVLLFDYTLFHRGGSNNSPDLRSLIYNTYARPWYKDPNFSVTGREVHATESPLSRFSEPMQELMKNVRFAIPDEIKPEDPDVLANIQFDDLEKQKQFRERHNELEEDEGEHGLIQFRVSNVDIDIEGLKACMRTEGDNVSCYAFHKGMDLEISAEAGTIIIIVAPGNKVIKSIRTHPKDWQGQIIVSSLNTKF</sequence>
<dbReference type="InterPro" id="IPR008775">
    <property type="entry name" value="Phytyl_CoA_dOase-like"/>
</dbReference>
<accession>A0A6U3SXG5</accession>
<dbReference type="Gene3D" id="2.60.120.620">
    <property type="entry name" value="q2cbj1_9rhob like domain"/>
    <property type="match status" value="1"/>
</dbReference>
<evidence type="ECO:0000256" key="1">
    <source>
        <dbReference type="SAM" id="SignalP"/>
    </source>
</evidence>